<evidence type="ECO:0000256" key="1">
    <source>
        <dbReference type="ARBA" id="ARBA00022723"/>
    </source>
</evidence>
<keyword evidence="2 11" id="KW-0560">Oxidoreductase</keyword>
<dbReference type="EC" id="1.1.1.6" evidence="5"/>
<gene>
    <name evidence="11" type="ORF">AR1Y2_0234</name>
</gene>
<accession>A0A4P8I881</accession>
<dbReference type="Proteomes" id="UP000298653">
    <property type="component" value="Chromosome"/>
</dbReference>
<dbReference type="Pfam" id="PF00465">
    <property type="entry name" value="Fe-ADH"/>
    <property type="match status" value="1"/>
</dbReference>
<feature type="binding site" evidence="8">
    <location>
        <position position="258"/>
    </location>
    <ligand>
        <name>glycerol</name>
        <dbReference type="ChEBI" id="CHEBI:17754"/>
    </ligand>
</feature>
<feature type="binding site" evidence="8">
    <location>
        <position position="275"/>
    </location>
    <ligand>
        <name>glycerol</name>
        <dbReference type="ChEBI" id="CHEBI:17754"/>
    </ligand>
</feature>
<dbReference type="PIRSF" id="PIRSF000112">
    <property type="entry name" value="Glycerol_dehydrogenase"/>
    <property type="match status" value="1"/>
</dbReference>
<comment type="pathway">
    <text evidence="4">Polyol metabolism; glycerol fermentation; glycerone phosphate from glycerol (oxidative route): step 1/2.</text>
</comment>
<sequence>MGYYSVNLPSYTIGEGCYGEIPKTARFLGKTAVVIGGKTAMAKAREKLLEGVEDSDMEILDFVWYGGDSTYENGNALMQLEAVKKADMVFAVGGGRACDTCKYLANEMDKPLFCFPTVASNCAAVTAISVIYNPDGSFKEYYYPKVADHTFIESSIIADSPEELLWAGIGDALSKECEAVFASREDELSHTPMMGVQLSRICTSPLVEYGRQALEDLKNKQVSYALEQVTLDIIISTGLVSNMVSNAPHYYYNSSLAHCVYYGSTVTKGGHQHLHGEVVSLGVLCLLTFAEELEERERIAGFNLSMGLPVCFDDIEVSEDEFEAMAEKAITTTEWEFRPKKSGVTKESFIRCMRETNRYGKALKKRMN</sequence>
<dbReference type="AlphaFoldDB" id="A0A4P8I881"/>
<dbReference type="GO" id="GO:0046872">
    <property type="term" value="F:metal ion binding"/>
    <property type="evidence" value="ECO:0007669"/>
    <property type="project" value="UniProtKB-KW"/>
</dbReference>
<evidence type="ECO:0000256" key="8">
    <source>
        <dbReference type="PIRSR" id="PIRSR000112-1"/>
    </source>
</evidence>
<dbReference type="EMBL" id="CP040058">
    <property type="protein sequence ID" value="QCP33688.1"/>
    <property type="molecule type" value="Genomic_DNA"/>
</dbReference>
<comment type="catalytic activity">
    <reaction evidence="7">
        <text>glycerol + NAD(+) = dihydroxyacetone + NADH + H(+)</text>
        <dbReference type="Rhea" id="RHEA:13769"/>
        <dbReference type="ChEBI" id="CHEBI:15378"/>
        <dbReference type="ChEBI" id="CHEBI:16016"/>
        <dbReference type="ChEBI" id="CHEBI:17754"/>
        <dbReference type="ChEBI" id="CHEBI:57540"/>
        <dbReference type="ChEBI" id="CHEBI:57945"/>
        <dbReference type="EC" id="1.1.1.6"/>
    </reaction>
</comment>
<evidence type="ECO:0000313" key="12">
    <source>
        <dbReference type="Proteomes" id="UP000298653"/>
    </source>
</evidence>
<organism evidence="11 12">
    <name type="scientific">Anaerostipes rhamnosivorans</name>
    <dbReference type="NCBI Taxonomy" id="1229621"/>
    <lineage>
        <taxon>Bacteria</taxon>
        <taxon>Bacillati</taxon>
        <taxon>Bacillota</taxon>
        <taxon>Clostridia</taxon>
        <taxon>Lachnospirales</taxon>
        <taxon>Lachnospiraceae</taxon>
        <taxon>Anaerostipes</taxon>
    </lineage>
</organism>
<evidence type="ECO:0000256" key="2">
    <source>
        <dbReference type="ARBA" id="ARBA00023002"/>
    </source>
</evidence>
<feature type="binding site" evidence="8">
    <location>
        <position position="171"/>
    </location>
    <ligand>
        <name>glycerol</name>
        <dbReference type="ChEBI" id="CHEBI:17754"/>
    </ligand>
</feature>
<dbReference type="GO" id="GO:0005829">
    <property type="term" value="C:cytosol"/>
    <property type="evidence" value="ECO:0007669"/>
    <property type="project" value="TreeGrafter"/>
</dbReference>
<feature type="binding site" evidence="9">
    <location>
        <position position="126"/>
    </location>
    <ligand>
        <name>NAD(+)</name>
        <dbReference type="ChEBI" id="CHEBI:57540"/>
    </ligand>
</feature>
<name>A0A4P8I881_9FIRM</name>
<evidence type="ECO:0000256" key="5">
    <source>
        <dbReference type="ARBA" id="ARBA00039147"/>
    </source>
</evidence>
<keyword evidence="12" id="KW-1185">Reference proteome</keyword>
<evidence type="ECO:0000256" key="3">
    <source>
        <dbReference type="ARBA" id="ARBA00023027"/>
    </source>
</evidence>
<keyword evidence="1 8" id="KW-0479">Metal-binding</keyword>
<evidence type="ECO:0000313" key="11">
    <source>
        <dbReference type="EMBL" id="QCP33688.1"/>
    </source>
</evidence>
<proteinExistence type="predicted"/>
<dbReference type="PANTHER" id="PTHR43616:SF5">
    <property type="entry name" value="GLYCEROL DEHYDROGENASE 1"/>
    <property type="match status" value="1"/>
</dbReference>
<dbReference type="RefSeq" id="WP_137327331.1">
    <property type="nucleotide sequence ID" value="NZ_CP040058.1"/>
</dbReference>
<dbReference type="Gene3D" id="3.40.50.1970">
    <property type="match status" value="1"/>
</dbReference>
<dbReference type="SUPFAM" id="SSF56796">
    <property type="entry name" value="Dehydroquinate synthase-like"/>
    <property type="match status" value="1"/>
</dbReference>
<keyword evidence="8" id="KW-0862">Zinc</keyword>
<evidence type="ECO:0000256" key="4">
    <source>
        <dbReference type="ARBA" id="ARBA00037918"/>
    </source>
</evidence>
<reference evidence="11 12" key="1">
    <citation type="submission" date="2019-05" db="EMBL/GenBank/DDBJ databases">
        <title>Complete genome sequencing of Anaerostipes rhamnosivorans.</title>
        <authorList>
            <person name="Bui T.P.N."/>
            <person name="de Vos W.M."/>
        </authorList>
    </citation>
    <scope>NUCLEOTIDE SEQUENCE [LARGE SCALE GENOMIC DNA]</scope>
    <source>
        <strain evidence="11 12">1y2</strain>
    </source>
</reference>
<dbReference type="KEGG" id="arf:AR1Y2_0234"/>
<feature type="domain" description="Alcohol dehydrogenase iron-type/glycerol dehydrogenase GldA" evidence="10">
    <location>
        <begin position="10"/>
        <end position="140"/>
    </location>
</feature>
<protein>
    <recommendedName>
        <fullName evidence="6">Glycerol dehydrogenase</fullName>
        <ecNumber evidence="5">1.1.1.6</ecNumber>
    </recommendedName>
</protein>
<feature type="binding site" evidence="9">
    <location>
        <position position="132"/>
    </location>
    <ligand>
        <name>NAD(+)</name>
        <dbReference type="ChEBI" id="CHEBI:57540"/>
    </ligand>
</feature>
<evidence type="ECO:0000256" key="6">
    <source>
        <dbReference type="ARBA" id="ARBA00040132"/>
    </source>
</evidence>
<dbReference type="PANTHER" id="PTHR43616">
    <property type="entry name" value="GLYCEROL DEHYDROGENASE"/>
    <property type="match status" value="1"/>
</dbReference>
<dbReference type="OrthoDB" id="5198708at2"/>
<dbReference type="Gene3D" id="1.20.1090.10">
    <property type="entry name" value="Dehydroquinate synthase-like - alpha domain"/>
    <property type="match status" value="1"/>
</dbReference>
<keyword evidence="3 9" id="KW-0520">NAD</keyword>
<evidence type="ECO:0000259" key="10">
    <source>
        <dbReference type="Pfam" id="PF00465"/>
    </source>
</evidence>
<feature type="binding site" evidence="9">
    <location>
        <begin position="95"/>
        <end position="99"/>
    </location>
    <ligand>
        <name>NAD(+)</name>
        <dbReference type="ChEBI" id="CHEBI:57540"/>
    </ligand>
</feature>
<evidence type="ECO:0000256" key="9">
    <source>
        <dbReference type="PIRSR" id="PIRSR000112-3"/>
    </source>
</evidence>
<feature type="binding site" evidence="9">
    <location>
        <begin position="117"/>
        <end position="120"/>
    </location>
    <ligand>
        <name>NAD(+)</name>
        <dbReference type="ChEBI" id="CHEBI:57540"/>
    </ligand>
</feature>
<dbReference type="CDD" id="cd08171">
    <property type="entry name" value="GlyDH-like"/>
    <property type="match status" value="1"/>
</dbReference>
<evidence type="ECO:0000256" key="7">
    <source>
        <dbReference type="ARBA" id="ARBA00049006"/>
    </source>
</evidence>
<dbReference type="GO" id="GO:0008888">
    <property type="term" value="F:glycerol dehydrogenase (NAD+) activity"/>
    <property type="evidence" value="ECO:0007669"/>
    <property type="project" value="UniProtKB-EC"/>
</dbReference>
<dbReference type="InterPro" id="IPR016205">
    <property type="entry name" value="Glycerol_DH"/>
</dbReference>
<dbReference type="InterPro" id="IPR001670">
    <property type="entry name" value="ADH_Fe/GldA"/>
</dbReference>
<comment type="cofactor">
    <cofactor evidence="8">
        <name>Zn(2+)</name>
        <dbReference type="ChEBI" id="CHEBI:29105"/>
    </cofactor>
    <text evidence="8">Binds 1 zinc ion per subunit.</text>
</comment>